<feature type="chain" id="PRO_5002773021" description="DUF1501 domain-containing protein" evidence="1">
    <location>
        <begin position="44"/>
        <end position="514"/>
    </location>
</feature>
<sequence precursor="true">MSQKLSTATRREFLRRAGALVGMTAPGALPLATLLAASGQAAAQTAGDYKALVCVFLNGGNDSFNTVLATDAPAWAAYQGVRNQVPDSIALLAAGTLPDASAAAGSPARLGGVLPLTLAGRSLAVHPLLGGLANNFNISKRLAVLANVGPLVQPTSKAQYASIGHPKPAKLFSHNDQQNLWQALSPEGARSGWGGRMADRLMSDNSRAMFTAISASGASVWLAGQTARQYQVSTNGAIRIGSGNSLFGSTAGFAAMQQIMRNSRGTHVLEHDHADVVARSVDAEVQLSSALPAASDGAWGTAPSTGSYNADTDPLLRYTSAITGNATTNPLARQLQMVARCIAARGTLGMKRQVFFVNLGGFDTHDNQNRNHADLMARLDHGLSYFDRTLVSMGAAPLVTTFTASDFGRTFTSNGDGTDHGWGSHQFVMGGAVRSGLYGDWPTLGAKNSANNDFDSSTDQLRNGALLPTTSVEQMGATLARWMGVSDSQALEIFPNLANFDVSKRHLGFLSAPA</sequence>
<evidence type="ECO:0008006" key="4">
    <source>
        <dbReference type="Google" id="ProtNLM"/>
    </source>
</evidence>
<keyword evidence="3" id="KW-1185">Reference proteome</keyword>
<dbReference type="PANTHER" id="PTHR43737:SF1">
    <property type="entry name" value="DUF1501 DOMAIN-CONTAINING PROTEIN"/>
    <property type="match status" value="1"/>
</dbReference>
<evidence type="ECO:0000256" key="1">
    <source>
        <dbReference type="SAM" id="SignalP"/>
    </source>
</evidence>
<feature type="signal peptide" evidence="1">
    <location>
        <begin position="1"/>
        <end position="43"/>
    </location>
</feature>
<dbReference type="PROSITE" id="PS51318">
    <property type="entry name" value="TAT"/>
    <property type="match status" value="1"/>
</dbReference>
<dbReference type="RefSeq" id="WP_012347408.1">
    <property type="nucleotide sequence ID" value="NC_010524.1"/>
</dbReference>
<evidence type="ECO:0000313" key="2">
    <source>
        <dbReference type="EMBL" id="ACB34652.1"/>
    </source>
</evidence>
<dbReference type="HOGENOM" id="CLU_032896_1_0_4"/>
<gene>
    <name evidence="2" type="ordered locus">Lcho_2387</name>
</gene>
<name>B1Y4T9_LEPCP</name>
<dbReference type="Proteomes" id="UP000001693">
    <property type="component" value="Chromosome"/>
</dbReference>
<reference evidence="2 3" key="1">
    <citation type="submission" date="2008-03" db="EMBL/GenBank/DDBJ databases">
        <title>Complete sequence of Leptothrix cholodnii SP-6.</title>
        <authorList>
            <consortium name="US DOE Joint Genome Institute"/>
            <person name="Copeland A."/>
            <person name="Lucas S."/>
            <person name="Lapidus A."/>
            <person name="Glavina del Rio T."/>
            <person name="Dalin E."/>
            <person name="Tice H."/>
            <person name="Bruce D."/>
            <person name="Goodwin L."/>
            <person name="Pitluck S."/>
            <person name="Chertkov O."/>
            <person name="Brettin T."/>
            <person name="Detter J.C."/>
            <person name="Han C."/>
            <person name="Kuske C.R."/>
            <person name="Schmutz J."/>
            <person name="Larimer F."/>
            <person name="Land M."/>
            <person name="Hauser L."/>
            <person name="Kyrpides N."/>
            <person name="Lykidis A."/>
            <person name="Emerson D."/>
            <person name="Richardson P."/>
        </authorList>
    </citation>
    <scope>NUCLEOTIDE SEQUENCE [LARGE SCALE GENOMIC DNA]</scope>
    <source>
        <strain evidence="3">ATCC 51168 / LMG 8142 / SP-6</strain>
    </source>
</reference>
<dbReference type="STRING" id="395495.Lcho_2387"/>
<dbReference type="KEGG" id="lch:Lcho_2387"/>
<dbReference type="EMBL" id="CP001013">
    <property type="protein sequence ID" value="ACB34652.1"/>
    <property type="molecule type" value="Genomic_DNA"/>
</dbReference>
<dbReference type="AlphaFoldDB" id="B1Y4T9"/>
<protein>
    <recommendedName>
        <fullName evidence="4">DUF1501 domain-containing protein</fullName>
    </recommendedName>
</protein>
<dbReference type="Pfam" id="PF07394">
    <property type="entry name" value="DUF1501"/>
    <property type="match status" value="1"/>
</dbReference>
<dbReference type="InterPro" id="IPR006311">
    <property type="entry name" value="TAT_signal"/>
</dbReference>
<proteinExistence type="predicted"/>
<dbReference type="PANTHER" id="PTHR43737">
    <property type="entry name" value="BLL7424 PROTEIN"/>
    <property type="match status" value="1"/>
</dbReference>
<evidence type="ECO:0000313" key="3">
    <source>
        <dbReference type="Proteomes" id="UP000001693"/>
    </source>
</evidence>
<dbReference type="eggNOG" id="COG4102">
    <property type="taxonomic scope" value="Bacteria"/>
</dbReference>
<keyword evidence="1" id="KW-0732">Signal</keyword>
<organism evidence="2 3">
    <name type="scientific">Leptothrix cholodnii (strain ATCC 51168 / LMG 8142 / SP-6)</name>
    <name type="common">Leptothrix discophora (strain SP-6)</name>
    <dbReference type="NCBI Taxonomy" id="395495"/>
    <lineage>
        <taxon>Bacteria</taxon>
        <taxon>Pseudomonadati</taxon>
        <taxon>Pseudomonadota</taxon>
        <taxon>Betaproteobacteria</taxon>
        <taxon>Burkholderiales</taxon>
        <taxon>Sphaerotilaceae</taxon>
        <taxon>Leptothrix</taxon>
    </lineage>
</organism>
<dbReference type="OrthoDB" id="9779968at2"/>
<dbReference type="InterPro" id="IPR010869">
    <property type="entry name" value="DUF1501"/>
</dbReference>
<accession>B1Y4T9</accession>